<name>A0A953M2I9_9BACT</name>
<reference evidence="2" key="1">
    <citation type="journal article" date="2021" name="bioRxiv">
        <title>Unraveling nitrogen, sulfur and carbon metabolic pathways and microbial community transcriptional responses to substrate deprivation and toxicity stresses in a bioreactor mimicking anoxic brackish coastal sediment conditions.</title>
        <authorList>
            <person name="Martins P.D."/>
            <person name="Echeveste M.J."/>
            <person name="Arshad A."/>
            <person name="Kurth J."/>
            <person name="Ouboter H."/>
            <person name="Jetten M.S.M."/>
            <person name="Welte C.U."/>
        </authorList>
    </citation>
    <scope>NUCLEOTIDE SEQUENCE</scope>
    <source>
        <strain evidence="2">MAG_39</strain>
    </source>
</reference>
<dbReference type="CDD" id="cd01297">
    <property type="entry name" value="D-aminoacylase"/>
    <property type="match status" value="1"/>
</dbReference>
<dbReference type="Gene3D" id="2.30.40.10">
    <property type="entry name" value="Urease, subunit C, domain 1"/>
    <property type="match status" value="1"/>
</dbReference>
<accession>A0A953M2I9</accession>
<dbReference type="Gene3D" id="3.20.20.140">
    <property type="entry name" value="Metal-dependent hydrolases"/>
    <property type="match status" value="1"/>
</dbReference>
<gene>
    <name evidence="2" type="ORF">K8I29_16365</name>
</gene>
<evidence type="ECO:0000313" key="2">
    <source>
        <dbReference type="EMBL" id="MBZ0157771.1"/>
    </source>
</evidence>
<proteinExistence type="predicted"/>
<evidence type="ECO:0000259" key="1">
    <source>
        <dbReference type="Pfam" id="PF07969"/>
    </source>
</evidence>
<dbReference type="InterPro" id="IPR013108">
    <property type="entry name" value="Amidohydro_3"/>
</dbReference>
<dbReference type="Gene3D" id="3.30.1490.130">
    <property type="entry name" value="D-aminoacylase. Domain 3"/>
    <property type="match status" value="1"/>
</dbReference>
<dbReference type="Pfam" id="PF07969">
    <property type="entry name" value="Amidohydro_3"/>
    <property type="match status" value="1"/>
</dbReference>
<dbReference type="EMBL" id="JAIOIV010000127">
    <property type="protein sequence ID" value="MBZ0157771.1"/>
    <property type="molecule type" value="Genomic_DNA"/>
</dbReference>
<organism evidence="2 3">
    <name type="scientific">Candidatus Nitrobium versatile</name>
    <dbReference type="NCBI Taxonomy" id="2884831"/>
    <lineage>
        <taxon>Bacteria</taxon>
        <taxon>Pseudomonadati</taxon>
        <taxon>Nitrospirota</taxon>
        <taxon>Nitrospiria</taxon>
        <taxon>Nitrospirales</taxon>
        <taxon>Nitrospiraceae</taxon>
        <taxon>Candidatus Nitrobium</taxon>
    </lineage>
</organism>
<protein>
    <submittedName>
        <fullName evidence="2">D-aminoacylase</fullName>
    </submittedName>
</protein>
<dbReference type="Proteomes" id="UP000705867">
    <property type="component" value="Unassembled WGS sequence"/>
</dbReference>
<dbReference type="InterPro" id="IPR011059">
    <property type="entry name" value="Metal-dep_hydrolase_composite"/>
</dbReference>
<dbReference type="InterPro" id="IPR023100">
    <property type="entry name" value="D-aminoacylase_insert_dom_sf"/>
</dbReference>
<reference evidence="2" key="2">
    <citation type="submission" date="2021-08" db="EMBL/GenBank/DDBJ databases">
        <authorList>
            <person name="Dalcin Martins P."/>
        </authorList>
    </citation>
    <scope>NUCLEOTIDE SEQUENCE</scope>
    <source>
        <strain evidence="2">MAG_39</strain>
    </source>
</reference>
<dbReference type="InterPro" id="IPR050378">
    <property type="entry name" value="Metallo-dep_Hydrolases_sf"/>
</dbReference>
<feature type="domain" description="Amidohydrolase 3" evidence="1">
    <location>
        <begin position="44"/>
        <end position="502"/>
    </location>
</feature>
<sequence>MLDFLIKGGVVVEGSGKEPVETNVGIAGDRIVHIGAESPPARTVIDAKGLVVSPGFIDTHAHSEFTLLADGRAEGKLSQGVTAEVNGNCGLSAAPLYGEAFAHREKDCEELGIGERWSTFRDYFFLLEKKGIALNFCTLCGHGNIRASVIGYRDLPPGPEAMEEMRQLLRGAMEQGARGLSTGLIYPPGVYSRTEELVELSRVLAGTAGIYASHMRSEGDALLESIGEVIRIGREAGVRVHISHVKTSGEKNWGKAEEAIGLIEQGRSSGVAVTCDRYPYVAASTDLDTVLPSWVYEGGAEEEVKRLRDPETAARIRKELAVKDDAYWKGVYLSSVVCPENKWMEGESLFAVAEREGKSPLDTLFSLLIAERVRTGAIFFSMSEDNLRKFLSLSYTMIGSDSAVRSFSGPTCSGKPHPRGFGSFPRFVGRYVREERLMGLPEAIRRITGLPAQTFGLRERGVLREGFFADITVFDYGRIIDTATFKDPFRKAEGIRFVFVNGIPAVEEGEFTGSRSGRVL</sequence>
<dbReference type="SUPFAM" id="SSF51338">
    <property type="entry name" value="Composite domain of metallo-dependent hydrolases"/>
    <property type="match status" value="1"/>
</dbReference>
<dbReference type="InterPro" id="IPR032466">
    <property type="entry name" value="Metal_Hydrolase"/>
</dbReference>
<dbReference type="AlphaFoldDB" id="A0A953M2I9"/>
<dbReference type="GO" id="GO:0016811">
    <property type="term" value="F:hydrolase activity, acting on carbon-nitrogen (but not peptide) bonds, in linear amides"/>
    <property type="evidence" value="ECO:0007669"/>
    <property type="project" value="InterPro"/>
</dbReference>
<evidence type="ECO:0000313" key="3">
    <source>
        <dbReference type="Proteomes" id="UP000705867"/>
    </source>
</evidence>
<dbReference type="SUPFAM" id="SSF51556">
    <property type="entry name" value="Metallo-dependent hydrolases"/>
    <property type="match status" value="1"/>
</dbReference>
<dbReference type="PANTHER" id="PTHR11647">
    <property type="entry name" value="HYDRANTOINASE/DIHYDROPYRIMIDINASE FAMILY MEMBER"/>
    <property type="match status" value="1"/>
</dbReference>
<comment type="caution">
    <text evidence="2">The sequence shown here is derived from an EMBL/GenBank/DDBJ whole genome shotgun (WGS) entry which is preliminary data.</text>
</comment>
<dbReference type="PANTHER" id="PTHR11647:SF1">
    <property type="entry name" value="COLLAPSIN RESPONSE MEDIATOR PROTEIN"/>
    <property type="match status" value="1"/>
</dbReference>